<organism evidence="3 4">
    <name type="scientific">Vitrella brassicaformis (strain CCMP3155)</name>
    <dbReference type="NCBI Taxonomy" id="1169540"/>
    <lineage>
        <taxon>Eukaryota</taxon>
        <taxon>Sar</taxon>
        <taxon>Alveolata</taxon>
        <taxon>Colpodellida</taxon>
        <taxon>Vitrellaceae</taxon>
        <taxon>Vitrella</taxon>
    </lineage>
</organism>
<feature type="chain" id="PRO_5005188838" description="IGFBP N-terminal domain-containing protein" evidence="2">
    <location>
        <begin position="20"/>
        <end position="308"/>
    </location>
</feature>
<evidence type="ECO:0000313" key="3">
    <source>
        <dbReference type="EMBL" id="CEM15057.1"/>
    </source>
</evidence>
<dbReference type="Proteomes" id="UP000041254">
    <property type="component" value="Unassembled WGS sequence"/>
</dbReference>
<keyword evidence="4" id="KW-1185">Reference proteome</keyword>
<evidence type="ECO:0000256" key="2">
    <source>
        <dbReference type="SAM" id="SignalP"/>
    </source>
</evidence>
<feature type="compositionally biased region" description="Basic residues" evidence="1">
    <location>
        <begin position="102"/>
        <end position="118"/>
    </location>
</feature>
<name>A0A0G4FNA5_VITBC</name>
<sequence>MPFCLLLLLLLATAPPAFALSSRQICLLVGGRLGSRSDIVCCPKSCPVADEGECCLEQDAGAKFCSLAGEAPCIAVHPDPESEEKMEQVTAKEQKEPADKKPAKKPLQKKQQLKKKPPPPKGPQKKQGPSKPDGPPKERDRYTPPGEEKKRQPRSAEKRHEKELNKPAAKPSVKDRQCLEAGGILDQERGVACCPAVCGRCGGAGCGKREGGLDCCVGYVEEVYQSCSHKKTAPCTFMSVGEHKTYGKHVKPAQTAQVSLVDDKAKAAGEEQCKRVGGVMSQHDDEQRALACCPASCKAPCSARQTGG</sequence>
<gene>
    <name evidence="3" type="ORF">Vbra_9357</name>
</gene>
<proteinExistence type="predicted"/>
<feature type="compositionally biased region" description="Basic and acidic residues" evidence="1">
    <location>
        <begin position="134"/>
        <end position="165"/>
    </location>
</feature>
<dbReference type="InParanoid" id="A0A0G4FNA5"/>
<protein>
    <recommendedName>
        <fullName evidence="5">IGFBP N-terminal domain-containing protein</fullName>
    </recommendedName>
</protein>
<keyword evidence="2" id="KW-0732">Signal</keyword>
<feature type="compositionally biased region" description="Basic and acidic residues" evidence="1">
    <location>
        <begin position="78"/>
        <end position="101"/>
    </location>
</feature>
<dbReference type="EMBL" id="CDMY01000464">
    <property type="protein sequence ID" value="CEM15057.1"/>
    <property type="molecule type" value="Genomic_DNA"/>
</dbReference>
<evidence type="ECO:0000256" key="1">
    <source>
        <dbReference type="SAM" id="MobiDB-lite"/>
    </source>
</evidence>
<evidence type="ECO:0000313" key="4">
    <source>
        <dbReference type="Proteomes" id="UP000041254"/>
    </source>
</evidence>
<accession>A0A0G4FNA5</accession>
<evidence type="ECO:0008006" key="5">
    <source>
        <dbReference type="Google" id="ProtNLM"/>
    </source>
</evidence>
<feature type="signal peptide" evidence="2">
    <location>
        <begin position="1"/>
        <end position="19"/>
    </location>
</feature>
<reference evidence="3 4" key="1">
    <citation type="submission" date="2014-11" db="EMBL/GenBank/DDBJ databases">
        <authorList>
            <person name="Zhu J."/>
            <person name="Qi W."/>
            <person name="Song R."/>
        </authorList>
    </citation>
    <scope>NUCLEOTIDE SEQUENCE [LARGE SCALE GENOMIC DNA]</scope>
</reference>
<dbReference type="AlphaFoldDB" id="A0A0G4FNA5"/>
<dbReference type="VEuPathDB" id="CryptoDB:Vbra_9357"/>
<feature type="region of interest" description="Disordered" evidence="1">
    <location>
        <begin position="76"/>
        <end position="174"/>
    </location>
</feature>